<protein>
    <submittedName>
        <fullName evidence="1">Uncharacterized protein</fullName>
    </submittedName>
</protein>
<sequence length="108" mass="12216">LHPRYKTTYFTKHGWPAEWISTAVGLLRAEWEKNYKPFQPIEMTPGAHIGFFKEIDNFGLEEGVDLCDEYLMTPTVKSVKDPLAYWSGMANDGNVFAMMAIDILSAPG</sequence>
<dbReference type="VEuPathDB" id="FungiDB:BD410DRAFT_700417"/>
<feature type="non-terminal residue" evidence="1">
    <location>
        <position position="1"/>
    </location>
</feature>
<accession>A0A4Y7PIS5</accession>
<evidence type="ECO:0000313" key="1">
    <source>
        <dbReference type="EMBL" id="TDL15374.1"/>
    </source>
</evidence>
<feature type="non-terminal residue" evidence="1">
    <location>
        <position position="108"/>
    </location>
</feature>
<reference evidence="1 2" key="1">
    <citation type="submission" date="2018-06" db="EMBL/GenBank/DDBJ databases">
        <title>A transcriptomic atlas of mushroom development highlights an independent origin of complex multicellularity.</title>
        <authorList>
            <consortium name="DOE Joint Genome Institute"/>
            <person name="Krizsan K."/>
            <person name="Almasi E."/>
            <person name="Merenyi Z."/>
            <person name="Sahu N."/>
            <person name="Viragh M."/>
            <person name="Koszo T."/>
            <person name="Mondo S."/>
            <person name="Kiss B."/>
            <person name="Balint B."/>
            <person name="Kues U."/>
            <person name="Barry K."/>
            <person name="Hegedus J.C."/>
            <person name="Henrissat B."/>
            <person name="Johnson J."/>
            <person name="Lipzen A."/>
            <person name="Ohm R."/>
            <person name="Nagy I."/>
            <person name="Pangilinan J."/>
            <person name="Yan J."/>
            <person name="Xiong Y."/>
            <person name="Grigoriev I.V."/>
            <person name="Hibbett D.S."/>
            <person name="Nagy L.G."/>
        </authorList>
    </citation>
    <scope>NUCLEOTIDE SEQUENCE [LARGE SCALE GENOMIC DNA]</scope>
    <source>
        <strain evidence="1 2">SZMC22713</strain>
    </source>
</reference>
<dbReference type="AlphaFoldDB" id="A0A4Y7PIS5"/>
<proteinExistence type="predicted"/>
<dbReference type="Proteomes" id="UP000294933">
    <property type="component" value="Unassembled WGS sequence"/>
</dbReference>
<name>A0A4Y7PIS5_9AGAM</name>
<keyword evidence="2" id="KW-1185">Reference proteome</keyword>
<dbReference type="OrthoDB" id="1715602at2759"/>
<dbReference type="EMBL" id="ML170277">
    <property type="protein sequence ID" value="TDL15374.1"/>
    <property type="molecule type" value="Genomic_DNA"/>
</dbReference>
<evidence type="ECO:0000313" key="2">
    <source>
        <dbReference type="Proteomes" id="UP000294933"/>
    </source>
</evidence>
<organism evidence="1 2">
    <name type="scientific">Rickenella mellea</name>
    <dbReference type="NCBI Taxonomy" id="50990"/>
    <lineage>
        <taxon>Eukaryota</taxon>
        <taxon>Fungi</taxon>
        <taxon>Dikarya</taxon>
        <taxon>Basidiomycota</taxon>
        <taxon>Agaricomycotina</taxon>
        <taxon>Agaricomycetes</taxon>
        <taxon>Hymenochaetales</taxon>
        <taxon>Rickenellaceae</taxon>
        <taxon>Rickenella</taxon>
    </lineage>
</organism>
<gene>
    <name evidence="1" type="ORF">BD410DRAFT_700417</name>
</gene>